<organism evidence="1 2">
    <name type="scientific">Diacronema lutheri</name>
    <name type="common">Unicellular marine alga</name>
    <name type="synonym">Monochrysis lutheri</name>
    <dbReference type="NCBI Taxonomy" id="2081491"/>
    <lineage>
        <taxon>Eukaryota</taxon>
        <taxon>Haptista</taxon>
        <taxon>Haptophyta</taxon>
        <taxon>Pavlovophyceae</taxon>
        <taxon>Pavlovales</taxon>
        <taxon>Pavlovaceae</taxon>
        <taxon>Diacronema</taxon>
    </lineage>
</organism>
<name>A0A8J6C3X0_DIALT</name>
<protein>
    <submittedName>
        <fullName evidence="1">Uncharacterized protein</fullName>
    </submittedName>
</protein>
<dbReference type="Gene3D" id="3.40.50.80">
    <property type="entry name" value="Nucleotide-binding domain of ferredoxin-NADP reductase (FNR) module"/>
    <property type="match status" value="1"/>
</dbReference>
<dbReference type="EMBL" id="JAGTXO010000027">
    <property type="protein sequence ID" value="KAG8461152.1"/>
    <property type="molecule type" value="Genomic_DNA"/>
</dbReference>
<keyword evidence="2" id="KW-1185">Reference proteome</keyword>
<accession>A0A8J6C3X0</accession>
<dbReference type="AlphaFoldDB" id="A0A8J6C3X0"/>
<dbReference type="SUPFAM" id="SSF52343">
    <property type="entry name" value="Ferredoxin reductase-like, C-terminal NADP-linked domain"/>
    <property type="match status" value="1"/>
</dbReference>
<dbReference type="OrthoDB" id="3142841at2759"/>
<gene>
    <name evidence="1" type="ORF">KFE25_002341</name>
</gene>
<reference evidence="1" key="1">
    <citation type="submission" date="2021-05" db="EMBL/GenBank/DDBJ databases">
        <title>The genome of the haptophyte Pavlova lutheri (Diacronema luteri, Pavlovales) - a model for lipid biosynthesis in eukaryotic algae.</title>
        <authorList>
            <person name="Hulatt C.J."/>
            <person name="Posewitz M.C."/>
        </authorList>
    </citation>
    <scope>NUCLEOTIDE SEQUENCE</scope>
    <source>
        <strain evidence="1">NIVA-4/92</strain>
    </source>
</reference>
<comment type="caution">
    <text evidence="1">The sequence shown here is derived from an EMBL/GenBank/DDBJ whole genome shotgun (WGS) entry which is preliminary data.</text>
</comment>
<sequence length="357" mass="36721">MAPAQTEVKKYFPALLAASSEVRTMACARAWAVTVLSLLPPAARAYAMHGARVVESRAVCANGRSRLIRVAPTVGTAAWADEYAPGHVLALELRDAGGVPRRGPYTVSRAGAATLDVIYRVIDPAQLPPTGAAAAHAAACAAERKSALLAATSAGDALALGGRFHTPIWEGIELRGCAAVFLVSSGVGVGPQLGFAELCAASWRSAPSAAHAAPPVRLFAGFREAGDVACAAELDELADASDVDPRSGLARFAWVACLSADGEAARPRAWRAETRTGRTSAAAPPLIGATARALGAPLSACHFHVIGRGGLVAEWRQALEAVGVAAGRVSSEVYFAHDEAADPTAVERIARALKNAN</sequence>
<proteinExistence type="predicted"/>
<dbReference type="Proteomes" id="UP000751190">
    <property type="component" value="Unassembled WGS sequence"/>
</dbReference>
<dbReference type="InterPro" id="IPR039261">
    <property type="entry name" value="FNR_nucleotide-bd"/>
</dbReference>
<dbReference type="OMA" id="TMACARA"/>
<evidence type="ECO:0000313" key="2">
    <source>
        <dbReference type="Proteomes" id="UP000751190"/>
    </source>
</evidence>
<evidence type="ECO:0000313" key="1">
    <source>
        <dbReference type="EMBL" id="KAG8461152.1"/>
    </source>
</evidence>